<feature type="binding site" evidence="8">
    <location>
        <position position="112"/>
    </location>
    <ligand>
        <name>FMN</name>
        <dbReference type="ChEBI" id="CHEBI:58210"/>
    </ligand>
</feature>
<proteinExistence type="inferred from homology"/>
<feature type="binding site" evidence="8">
    <location>
        <begin position="282"/>
        <end position="286"/>
    </location>
    <ligand>
        <name>FMN</name>
        <dbReference type="ChEBI" id="CHEBI:58210"/>
    </ligand>
</feature>
<evidence type="ECO:0000256" key="6">
    <source>
        <dbReference type="ARBA" id="ARBA00083297"/>
    </source>
</evidence>
<dbReference type="InterPro" id="IPR012133">
    <property type="entry name" value="Alpha-hydoxy_acid_DH_FMN"/>
</dbReference>
<evidence type="ECO:0000256" key="2">
    <source>
        <dbReference type="ARBA" id="ARBA00004685"/>
    </source>
</evidence>
<feature type="binding site" evidence="8">
    <location>
        <position position="136"/>
    </location>
    <ligand>
        <name>FMN</name>
        <dbReference type="ChEBI" id="CHEBI:58210"/>
    </ligand>
</feature>
<dbReference type="PANTHER" id="PTHR10578:SF149">
    <property type="entry name" value="2-HYDROXYACID OXIDASE 2"/>
    <property type="match status" value="1"/>
</dbReference>
<evidence type="ECO:0000256" key="4">
    <source>
        <dbReference type="ARBA" id="ARBA00024042"/>
    </source>
</evidence>
<feature type="domain" description="FMN hydroxy acid dehydrogenase" evidence="9">
    <location>
        <begin position="4"/>
        <end position="356"/>
    </location>
</feature>
<comment type="pathway">
    <text evidence="2">Mycotoxin biosynthesis.</text>
</comment>
<dbReference type="GO" id="GO:0005737">
    <property type="term" value="C:cytoplasm"/>
    <property type="evidence" value="ECO:0007669"/>
    <property type="project" value="UniProtKB-ARBA"/>
</dbReference>
<dbReference type="AlphaFoldDB" id="A0A8H3ZSV8"/>
<dbReference type="PIRSF" id="PIRSF000138">
    <property type="entry name" value="Al-hdrx_acd_dh"/>
    <property type="match status" value="1"/>
</dbReference>
<dbReference type="InterPro" id="IPR013785">
    <property type="entry name" value="Aldolase_TIM"/>
</dbReference>
<dbReference type="OrthoDB" id="4813901at2759"/>
<feature type="binding site" evidence="8">
    <location>
        <position position="164"/>
    </location>
    <ligand>
        <name>FMN</name>
        <dbReference type="ChEBI" id="CHEBI:58210"/>
    </ligand>
</feature>
<evidence type="ECO:0000256" key="8">
    <source>
        <dbReference type="PIRSR" id="PIRSR000138-2"/>
    </source>
</evidence>
<keyword evidence="8" id="KW-0288">FMN</keyword>
<comment type="cofactor">
    <cofactor evidence="1">
        <name>FMN</name>
        <dbReference type="ChEBI" id="CHEBI:58210"/>
    </cofactor>
</comment>
<dbReference type="Pfam" id="PF01070">
    <property type="entry name" value="FMN_dh"/>
    <property type="match status" value="1"/>
</dbReference>
<dbReference type="Proteomes" id="UP000434172">
    <property type="component" value="Unassembled WGS sequence"/>
</dbReference>
<dbReference type="InterPro" id="IPR000262">
    <property type="entry name" value="FMN-dep_DH"/>
</dbReference>
<comment type="caution">
    <text evidence="10">The sequence shown here is derived from an EMBL/GenBank/DDBJ whole genome shotgun (WGS) entry which is preliminary data.</text>
</comment>
<dbReference type="PROSITE" id="PS00557">
    <property type="entry name" value="FMN_HYDROXY_ACID_DH_1"/>
    <property type="match status" value="1"/>
</dbReference>
<dbReference type="FunFam" id="3.20.20.70:FF:000056">
    <property type="entry name" value="hydroxyacid oxidase 2"/>
    <property type="match status" value="1"/>
</dbReference>
<feature type="binding site" evidence="8">
    <location>
        <begin position="305"/>
        <end position="306"/>
    </location>
    <ligand>
        <name>FMN</name>
        <dbReference type="ChEBI" id="CHEBI:58210"/>
    </ligand>
</feature>
<dbReference type="GO" id="GO:0010181">
    <property type="term" value="F:FMN binding"/>
    <property type="evidence" value="ECO:0007669"/>
    <property type="project" value="InterPro"/>
</dbReference>
<name>A0A8H3ZSV8_9PEZI</name>
<feature type="binding site" evidence="8">
    <location>
        <position position="251"/>
    </location>
    <ligand>
        <name>glyoxylate</name>
        <dbReference type="ChEBI" id="CHEBI:36655"/>
    </ligand>
</feature>
<evidence type="ECO:0000256" key="1">
    <source>
        <dbReference type="ARBA" id="ARBA00001917"/>
    </source>
</evidence>
<evidence type="ECO:0000256" key="5">
    <source>
        <dbReference type="ARBA" id="ARBA00073420"/>
    </source>
</evidence>
<sequence>MANSSSQEVLTISELKRAASAKLDKTAREYFNEGAMDMITLRDNEHAFDKYKIRQRILVDVASVDTRITMLGSEIALPLAFAPAAMHGLAHHEAEKGTSRAAAAKSIPMGLSTYATTSLEDVIEEKGESSNPYMFQLSVTKDRSVPLDLMKRAEKAGYRALILTVDAPVLGRRLNETRNKLTLPENLCLPNLGGVRSHHNPGRDASNSWESIIPWVKSHTTLEVWLKGIYYSEDVLLAIKYGLDGIIVSNHGGRQLDGAAATIDVLPECAEAAKGRIKIGIDGGIRRGSDIFKALALGADCCFAGRIPIWGLAYNGEEGVKLAVDILEQELRTTMALAGCSSIKEISRHHLSILGTNGILSRL</sequence>
<evidence type="ECO:0000313" key="11">
    <source>
        <dbReference type="Proteomes" id="UP000434172"/>
    </source>
</evidence>
<dbReference type="EMBL" id="WOWK01000004">
    <property type="protein sequence ID" value="KAF0331284.1"/>
    <property type="molecule type" value="Genomic_DNA"/>
</dbReference>
<feature type="binding site" evidence="8">
    <location>
        <position position="227"/>
    </location>
    <ligand>
        <name>FMN</name>
        <dbReference type="ChEBI" id="CHEBI:58210"/>
    </ligand>
</feature>
<keyword evidence="11" id="KW-1185">Reference proteome</keyword>
<dbReference type="Gene3D" id="3.20.20.70">
    <property type="entry name" value="Aldolase class I"/>
    <property type="match status" value="1"/>
</dbReference>
<feature type="binding site" evidence="8">
    <location>
        <position position="254"/>
    </location>
    <ligand>
        <name>glyoxylate</name>
        <dbReference type="ChEBI" id="CHEBI:36655"/>
    </ligand>
</feature>
<accession>A0A8H3ZSV8</accession>
<evidence type="ECO:0000256" key="3">
    <source>
        <dbReference type="ARBA" id="ARBA00023002"/>
    </source>
</evidence>
<evidence type="ECO:0000256" key="7">
    <source>
        <dbReference type="PIRSR" id="PIRSR000138-1"/>
    </source>
</evidence>
<dbReference type="CDD" id="cd02809">
    <property type="entry name" value="alpha_hydroxyacid_oxid_FMN"/>
    <property type="match status" value="1"/>
</dbReference>
<dbReference type="SUPFAM" id="SSF51395">
    <property type="entry name" value="FMN-linked oxidoreductases"/>
    <property type="match status" value="1"/>
</dbReference>
<dbReference type="PROSITE" id="PS51349">
    <property type="entry name" value="FMN_HYDROXY_ACID_DH_2"/>
    <property type="match status" value="1"/>
</dbReference>
<feature type="binding site" evidence="8">
    <location>
        <position position="249"/>
    </location>
    <ligand>
        <name>FMN</name>
        <dbReference type="ChEBI" id="CHEBI:58210"/>
    </ligand>
</feature>
<comment type="similarity">
    <text evidence="4">Belongs to the FMN-dependent alpha-hydroxy acid dehydrogenase family.</text>
</comment>
<dbReference type="GO" id="GO:0016491">
    <property type="term" value="F:oxidoreductase activity"/>
    <property type="evidence" value="ECO:0007669"/>
    <property type="project" value="UniProtKB-KW"/>
</dbReference>
<feature type="binding site" evidence="8">
    <location>
        <position position="30"/>
    </location>
    <ligand>
        <name>glyoxylate</name>
        <dbReference type="ChEBI" id="CHEBI:36655"/>
    </ligand>
</feature>
<feature type="active site" description="Proton acceptor" evidence="7">
    <location>
        <position position="251"/>
    </location>
</feature>
<dbReference type="PANTHER" id="PTHR10578">
    <property type="entry name" value="S -2-HYDROXY-ACID OXIDASE-RELATED"/>
    <property type="match status" value="1"/>
</dbReference>
<dbReference type="InterPro" id="IPR037396">
    <property type="entry name" value="FMN_HAD"/>
</dbReference>
<keyword evidence="3" id="KW-0560">Oxidoreductase</keyword>
<evidence type="ECO:0000259" key="9">
    <source>
        <dbReference type="PROSITE" id="PS51349"/>
    </source>
</evidence>
<evidence type="ECO:0000313" key="10">
    <source>
        <dbReference type="EMBL" id="KAF0331284.1"/>
    </source>
</evidence>
<dbReference type="InterPro" id="IPR008259">
    <property type="entry name" value="FMN_hydac_DH_AS"/>
</dbReference>
<gene>
    <name evidence="10" type="ORF">GQ607_001592</name>
</gene>
<feature type="binding site" evidence="8">
    <location>
        <position position="173"/>
    </location>
    <ligand>
        <name>glyoxylate</name>
        <dbReference type="ChEBI" id="CHEBI:36655"/>
    </ligand>
</feature>
<keyword evidence="8" id="KW-0285">Flavoprotein</keyword>
<reference evidence="10 11" key="1">
    <citation type="submission" date="2019-12" db="EMBL/GenBank/DDBJ databases">
        <title>A genome sequence resource for the geographically widespread anthracnose pathogen Colletotrichum asianum.</title>
        <authorList>
            <person name="Meng Y."/>
        </authorList>
    </citation>
    <scope>NUCLEOTIDE SEQUENCE [LARGE SCALE GENOMIC DNA]</scope>
    <source>
        <strain evidence="10 11">ICMP 18580</strain>
    </source>
</reference>
<organism evidence="10 11">
    <name type="scientific">Colletotrichum asianum</name>
    <dbReference type="NCBI Taxonomy" id="702518"/>
    <lineage>
        <taxon>Eukaryota</taxon>
        <taxon>Fungi</taxon>
        <taxon>Dikarya</taxon>
        <taxon>Ascomycota</taxon>
        <taxon>Pezizomycotina</taxon>
        <taxon>Sordariomycetes</taxon>
        <taxon>Hypocreomycetidae</taxon>
        <taxon>Glomerellales</taxon>
        <taxon>Glomerellaceae</taxon>
        <taxon>Colletotrichum</taxon>
        <taxon>Colletotrichum gloeosporioides species complex</taxon>
    </lineage>
</organism>
<protein>
    <recommendedName>
        <fullName evidence="5">Oxidase FUB9</fullName>
    </recommendedName>
    <alternativeName>
        <fullName evidence="6">Fusaric acid biosynthesis protein 9</fullName>
    </alternativeName>
</protein>
<feature type="binding site" evidence="8">
    <location>
        <begin position="83"/>
        <end position="85"/>
    </location>
    <ligand>
        <name>FMN</name>
        <dbReference type="ChEBI" id="CHEBI:58210"/>
    </ligand>
</feature>